<dbReference type="InterPro" id="IPR051494">
    <property type="entry name" value="BSD_domain-containing"/>
</dbReference>
<dbReference type="InterPro" id="IPR035925">
    <property type="entry name" value="BSD_dom_sf"/>
</dbReference>
<feature type="region of interest" description="Disordered" evidence="1">
    <location>
        <begin position="296"/>
        <end position="402"/>
    </location>
</feature>
<sequence length="402" mass="44348">MDVAYDHIQEEALAVDESGRAERKDGDRPAGLNAEFQEAFKAVSASPWGARLGGLWGSVRAQGETLYTNAQQEVAHVSTQATRGLTDLQSNLASRARGISLSQPPTDSGATSFSDPTFALPASPTKTIRATDASSPMVSRFRLEAASRLKDIQKAEDAADEALLKFGSNMRSFFRDAVTVTAPEQGAEEGTKREVLFETNDSEGKRVFHSSRFDAQMHVIVSRQESFLKDPESGEWEGFWRGFDVEGRTEEVARELERYEELRRVFGGLVPEKVEYAVFWGRYFFLKGVVEEEERRRKEVLKGATADDGEEVGWGDEEEEEDESSTPVNDGKTNPASQSTTTLTPPKADEGAEKSPRRSNEDDKKSTADSDASYDIVSGATSKTPSSPKEAKKDDSDDEDWE</sequence>
<dbReference type="Gene3D" id="1.10.3970.10">
    <property type="entry name" value="BSD domain"/>
    <property type="match status" value="1"/>
</dbReference>
<accession>A0A6A6GPD9</accession>
<evidence type="ECO:0000259" key="2">
    <source>
        <dbReference type="PROSITE" id="PS50858"/>
    </source>
</evidence>
<dbReference type="PROSITE" id="PS50858">
    <property type="entry name" value="BSD"/>
    <property type="match status" value="1"/>
</dbReference>
<dbReference type="InterPro" id="IPR005607">
    <property type="entry name" value="BSD_dom"/>
</dbReference>
<feature type="compositionally biased region" description="Polar residues" evidence="1">
    <location>
        <begin position="101"/>
        <end position="115"/>
    </location>
</feature>
<gene>
    <name evidence="3" type="ORF">BDZ85DRAFT_209615</name>
</gene>
<feature type="compositionally biased region" description="Polar residues" evidence="1">
    <location>
        <begin position="325"/>
        <end position="344"/>
    </location>
</feature>
<reference evidence="4" key="1">
    <citation type="journal article" date="2020" name="Stud. Mycol.">
        <title>101 Dothideomycetes genomes: A test case for predicting lifestyles and emergence of pathogens.</title>
        <authorList>
            <person name="Haridas S."/>
            <person name="Albert R."/>
            <person name="Binder M."/>
            <person name="Bloem J."/>
            <person name="LaButti K."/>
            <person name="Salamov A."/>
            <person name="Andreopoulos B."/>
            <person name="Baker S."/>
            <person name="Barry K."/>
            <person name="Bills G."/>
            <person name="Bluhm B."/>
            <person name="Cannon C."/>
            <person name="Castanera R."/>
            <person name="Culley D."/>
            <person name="Daum C."/>
            <person name="Ezra D."/>
            <person name="Gonzalez J."/>
            <person name="Henrissat B."/>
            <person name="Kuo A."/>
            <person name="Liang C."/>
            <person name="Lipzen A."/>
            <person name="Lutzoni F."/>
            <person name="Magnuson J."/>
            <person name="Mondo S."/>
            <person name="Nolan M."/>
            <person name="Ohm R."/>
            <person name="Pangilinan J."/>
            <person name="Park H.-J."/>
            <person name="Ramirez L."/>
            <person name="Alfaro M."/>
            <person name="Sun H."/>
            <person name="Tritt A."/>
            <person name="Yoshinaga Y."/>
            <person name="Zwiers L.-H."/>
            <person name="Turgeon B."/>
            <person name="Goodwin S."/>
            <person name="Spatafora J."/>
            <person name="Crous P."/>
            <person name="Grigoriev I."/>
        </authorList>
    </citation>
    <scope>NUCLEOTIDE SEQUENCE [LARGE SCALE GENOMIC DNA]</scope>
    <source>
        <strain evidence="4">CECT 20119</strain>
    </source>
</reference>
<dbReference type="PANTHER" id="PTHR16019:SF5">
    <property type="entry name" value="BSD DOMAIN-CONTAINING PROTEIN 1"/>
    <property type="match status" value="1"/>
</dbReference>
<proteinExistence type="predicted"/>
<dbReference type="PANTHER" id="PTHR16019">
    <property type="entry name" value="SYNAPSE-ASSOCIATED PROTEIN"/>
    <property type="match status" value="1"/>
</dbReference>
<dbReference type="AlphaFoldDB" id="A0A6A6GPD9"/>
<evidence type="ECO:0000313" key="4">
    <source>
        <dbReference type="Proteomes" id="UP000799538"/>
    </source>
</evidence>
<keyword evidence="4" id="KW-1185">Reference proteome</keyword>
<dbReference type="Proteomes" id="UP000799538">
    <property type="component" value="Unassembled WGS sequence"/>
</dbReference>
<evidence type="ECO:0000256" key="1">
    <source>
        <dbReference type="SAM" id="MobiDB-lite"/>
    </source>
</evidence>
<feature type="domain" description="BSD" evidence="2">
    <location>
        <begin position="239"/>
        <end position="291"/>
    </location>
</feature>
<dbReference type="GO" id="GO:0005737">
    <property type="term" value="C:cytoplasm"/>
    <property type="evidence" value="ECO:0007669"/>
    <property type="project" value="TreeGrafter"/>
</dbReference>
<dbReference type="OrthoDB" id="73788at2759"/>
<protein>
    <recommendedName>
        <fullName evidence="2">BSD domain-containing protein</fullName>
    </recommendedName>
</protein>
<evidence type="ECO:0000313" key="3">
    <source>
        <dbReference type="EMBL" id="KAF2227606.1"/>
    </source>
</evidence>
<name>A0A6A6GPD9_9PEZI</name>
<feature type="region of interest" description="Disordered" evidence="1">
    <location>
        <begin position="101"/>
        <end position="123"/>
    </location>
</feature>
<dbReference type="SUPFAM" id="SSF140383">
    <property type="entry name" value="BSD domain-like"/>
    <property type="match status" value="1"/>
</dbReference>
<dbReference type="EMBL" id="ML992501">
    <property type="protein sequence ID" value="KAF2227606.1"/>
    <property type="molecule type" value="Genomic_DNA"/>
</dbReference>
<feature type="compositionally biased region" description="Basic and acidic residues" evidence="1">
    <location>
        <begin position="347"/>
        <end position="368"/>
    </location>
</feature>
<feature type="compositionally biased region" description="Acidic residues" evidence="1">
    <location>
        <begin position="307"/>
        <end position="324"/>
    </location>
</feature>
<organism evidence="3 4">
    <name type="scientific">Elsinoe ampelina</name>
    <dbReference type="NCBI Taxonomy" id="302913"/>
    <lineage>
        <taxon>Eukaryota</taxon>
        <taxon>Fungi</taxon>
        <taxon>Dikarya</taxon>
        <taxon>Ascomycota</taxon>
        <taxon>Pezizomycotina</taxon>
        <taxon>Dothideomycetes</taxon>
        <taxon>Dothideomycetidae</taxon>
        <taxon>Myriangiales</taxon>
        <taxon>Elsinoaceae</taxon>
        <taxon>Elsinoe</taxon>
    </lineage>
</organism>
<dbReference type="Pfam" id="PF03909">
    <property type="entry name" value="BSD"/>
    <property type="match status" value="1"/>
</dbReference>
<dbReference type="SMART" id="SM00751">
    <property type="entry name" value="BSD"/>
    <property type="match status" value="1"/>
</dbReference>